<organism evidence="2 3">
    <name type="scientific">Streptomyces filipinensis</name>
    <dbReference type="NCBI Taxonomy" id="66887"/>
    <lineage>
        <taxon>Bacteria</taxon>
        <taxon>Bacillati</taxon>
        <taxon>Actinomycetota</taxon>
        <taxon>Actinomycetes</taxon>
        <taxon>Kitasatosporales</taxon>
        <taxon>Streptomycetaceae</taxon>
        <taxon>Streptomyces</taxon>
    </lineage>
</organism>
<evidence type="ECO:0000313" key="3">
    <source>
        <dbReference type="Proteomes" id="UP000618795"/>
    </source>
</evidence>
<protein>
    <recommendedName>
        <fullName evidence="4">Peptidase inhibitor family I36</fullName>
    </recommendedName>
</protein>
<name>A0A918IAM8_9ACTN</name>
<reference evidence="2" key="1">
    <citation type="journal article" date="2014" name="Int. J. Syst. Evol. Microbiol.">
        <title>Complete genome sequence of Corynebacterium casei LMG S-19264T (=DSM 44701T), isolated from a smear-ripened cheese.</title>
        <authorList>
            <consortium name="US DOE Joint Genome Institute (JGI-PGF)"/>
            <person name="Walter F."/>
            <person name="Albersmeier A."/>
            <person name="Kalinowski J."/>
            <person name="Ruckert C."/>
        </authorList>
    </citation>
    <scope>NUCLEOTIDE SEQUENCE</scope>
    <source>
        <strain evidence="2">JCM 4369</strain>
    </source>
</reference>
<sequence length="127" mass="14172">MLNPARRTPVRRLLVTAGALAAVALSTAPSDAAQPALRSAPADCPKYYFCGYKEANFQVLGFKYKDCKRHEIPDGMGSGGSWYNNQSRYTVTEMFDKGKYRIFTTDGAPSSDPHGRWKPVWYVQNIC</sequence>
<gene>
    <name evidence="2" type="ORF">GCM10010260_29530</name>
</gene>
<evidence type="ECO:0000256" key="1">
    <source>
        <dbReference type="SAM" id="SignalP"/>
    </source>
</evidence>
<dbReference type="PROSITE" id="PS51318">
    <property type="entry name" value="TAT"/>
    <property type="match status" value="1"/>
</dbReference>
<dbReference type="InterPro" id="IPR006311">
    <property type="entry name" value="TAT_signal"/>
</dbReference>
<dbReference type="RefSeq" id="WP_191873951.1">
    <property type="nucleotide sequence ID" value="NZ_BMTD01000005.1"/>
</dbReference>
<evidence type="ECO:0008006" key="4">
    <source>
        <dbReference type="Google" id="ProtNLM"/>
    </source>
</evidence>
<dbReference type="AlphaFoldDB" id="A0A918IAM8"/>
<feature type="chain" id="PRO_5037479435" description="Peptidase inhibitor family I36" evidence="1">
    <location>
        <begin position="33"/>
        <end position="127"/>
    </location>
</feature>
<evidence type="ECO:0000313" key="2">
    <source>
        <dbReference type="EMBL" id="GGU92855.1"/>
    </source>
</evidence>
<proteinExistence type="predicted"/>
<feature type="signal peptide" evidence="1">
    <location>
        <begin position="1"/>
        <end position="32"/>
    </location>
</feature>
<reference evidence="2" key="2">
    <citation type="submission" date="2020-09" db="EMBL/GenBank/DDBJ databases">
        <authorList>
            <person name="Sun Q."/>
            <person name="Ohkuma M."/>
        </authorList>
    </citation>
    <scope>NUCLEOTIDE SEQUENCE</scope>
    <source>
        <strain evidence="2">JCM 4369</strain>
    </source>
</reference>
<comment type="caution">
    <text evidence="2">The sequence shown here is derived from an EMBL/GenBank/DDBJ whole genome shotgun (WGS) entry which is preliminary data.</text>
</comment>
<accession>A0A918IAM8</accession>
<keyword evidence="3" id="KW-1185">Reference proteome</keyword>
<dbReference type="Proteomes" id="UP000618795">
    <property type="component" value="Unassembled WGS sequence"/>
</dbReference>
<dbReference type="EMBL" id="BMTD01000005">
    <property type="protein sequence ID" value="GGU92855.1"/>
    <property type="molecule type" value="Genomic_DNA"/>
</dbReference>
<keyword evidence="1" id="KW-0732">Signal</keyword>